<name>A0A1E5T4Q4_9BACT</name>
<dbReference type="EMBL" id="MDGQ01000003">
    <property type="protein sequence ID" value="OEK06350.1"/>
    <property type="molecule type" value="Genomic_DNA"/>
</dbReference>
<keyword evidence="3" id="KW-1185">Reference proteome</keyword>
<dbReference type="InterPro" id="IPR005149">
    <property type="entry name" value="Tscrpt_reg_PadR_N"/>
</dbReference>
<evidence type="ECO:0000313" key="2">
    <source>
        <dbReference type="EMBL" id="OEK06350.1"/>
    </source>
</evidence>
<dbReference type="RefSeq" id="WP_069833661.1">
    <property type="nucleotide sequence ID" value="NZ_MDGQ01000003.1"/>
</dbReference>
<dbReference type="Proteomes" id="UP000095552">
    <property type="component" value="Unassembled WGS sequence"/>
</dbReference>
<evidence type="ECO:0000259" key="1">
    <source>
        <dbReference type="Pfam" id="PF03551"/>
    </source>
</evidence>
<dbReference type="OrthoDB" id="9808017at2"/>
<dbReference type="InterPro" id="IPR036388">
    <property type="entry name" value="WH-like_DNA-bd_sf"/>
</dbReference>
<feature type="domain" description="Transcription regulator PadR N-terminal" evidence="1">
    <location>
        <begin position="13"/>
        <end position="86"/>
    </location>
</feature>
<dbReference type="STRING" id="1563681.BFP71_01345"/>
<gene>
    <name evidence="2" type="ORF">BFP71_01345</name>
</gene>
<organism evidence="2 3">
    <name type="scientific">Roseivirga misakiensis</name>
    <dbReference type="NCBI Taxonomy" id="1563681"/>
    <lineage>
        <taxon>Bacteria</taxon>
        <taxon>Pseudomonadati</taxon>
        <taxon>Bacteroidota</taxon>
        <taxon>Cytophagia</taxon>
        <taxon>Cytophagales</taxon>
        <taxon>Roseivirgaceae</taxon>
        <taxon>Roseivirga</taxon>
    </lineage>
</organism>
<accession>A0A1E5T4Q4</accession>
<dbReference type="Gene3D" id="1.10.10.10">
    <property type="entry name" value="Winged helix-like DNA-binding domain superfamily/Winged helix DNA-binding domain"/>
    <property type="match status" value="1"/>
</dbReference>
<sequence length="102" mass="11521">MKNLGNLEETVLLLVMIMEKPYGYAIADEYRDQTGQVISISAIHTVLMRLEKKGLILSKMEGATETRGGRRKRICEVTGLGRSVIQALKENRMKLWSQIQGI</sequence>
<dbReference type="SUPFAM" id="SSF46785">
    <property type="entry name" value="Winged helix' DNA-binding domain"/>
    <property type="match status" value="1"/>
</dbReference>
<dbReference type="AlphaFoldDB" id="A0A1E5T4Q4"/>
<protein>
    <submittedName>
        <fullName evidence="2">PadR family transcriptional regulator</fullName>
    </submittedName>
</protein>
<comment type="caution">
    <text evidence="2">The sequence shown here is derived from an EMBL/GenBank/DDBJ whole genome shotgun (WGS) entry which is preliminary data.</text>
</comment>
<dbReference type="Pfam" id="PF03551">
    <property type="entry name" value="PadR"/>
    <property type="match status" value="1"/>
</dbReference>
<dbReference type="InterPro" id="IPR036390">
    <property type="entry name" value="WH_DNA-bd_sf"/>
</dbReference>
<evidence type="ECO:0000313" key="3">
    <source>
        <dbReference type="Proteomes" id="UP000095552"/>
    </source>
</evidence>
<proteinExistence type="predicted"/>
<reference evidence="2 3" key="1">
    <citation type="submission" date="2016-08" db="EMBL/GenBank/DDBJ databases">
        <title>Draft genome of Fabibacter sp. strain SK-8.</title>
        <authorList>
            <person name="Wong S.-K."/>
            <person name="Hamasaki K."/>
            <person name="Yoshizawa S."/>
        </authorList>
    </citation>
    <scope>NUCLEOTIDE SEQUENCE [LARGE SCALE GENOMIC DNA]</scope>
    <source>
        <strain evidence="2 3">SK-8</strain>
    </source>
</reference>